<dbReference type="PROSITE" id="PS50014">
    <property type="entry name" value="BROMODOMAIN_2"/>
    <property type="match status" value="1"/>
</dbReference>
<accession>A0A022RTR5</accession>
<gene>
    <name evidence="5" type="ORF">MIMGU_mgv1a011600mg</name>
</gene>
<proteinExistence type="predicted"/>
<dbReference type="PANTHER" id="PTHR15398">
    <property type="entry name" value="BROMODOMAIN-CONTAINING PROTEIN 8"/>
    <property type="match status" value="1"/>
</dbReference>
<dbReference type="eggNOG" id="ENOG502QUY2">
    <property type="taxonomic scope" value="Eukaryota"/>
</dbReference>
<dbReference type="EMBL" id="KI630264">
    <property type="protein sequence ID" value="EYU43401.1"/>
    <property type="molecule type" value="Genomic_DNA"/>
</dbReference>
<dbReference type="InterPro" id="IPR036427">
    <property type="entry name" value="Bromodomain-like_sf"/>
</dbReference>
<feature type="compositionally biased region" description="Basic residues" evidence="3">
    <location>
        <begin position="243"/>
        <end position="253"/>
    </location>
</feature>
<evidence type="ECO:0000256" key="1">
    <source>
        <dbReference type="ARBA" id="ARBA00023117"/>
    </source>
</evidence>
<name>A0A022RTR5_ERYGU</name>
<dbReference type="InterPro" id="IPR001487">
    <property type="entry name" value="Bromodomain"/>
</dbReference>
<feature type="region of interest" description="Disordered" evidence="3">
    <location>
        <begin position="240"/>
        <end position="276"/>
    </location>
</feature>
<dbReference type="Pfam" id="PF00439">
    <property type="entry name" value="Bromodomain"/>
    <property type="match status" value="1"/>
</dbReference>
<dbReference type="PANTHER" id="PTHR15398:SF4">
    <property type="entry name" value="BROMODOMAIN-CONTAINING PROTEIN 8 ISOFORM X1"/>
    <property type="match status" value="1"/>
</dbReference>
<feature type="domain" description="Bromo" evidence="4">
    <location>
        <begin position="84"/>
        <end position="154"/>
    </location>
</feature>
<evidence type="ECO:0000256" key="3">
    <source>
        <dbReference type="SAM" id="MobiDB-lite"/>
    </source>
</evidence>
<evidence type="ECO:0000313" key="5">
    <source>
        <dbReference type="EMBL" id="EYU43401.1"/>
    </source>
</evidence>
<dbReference type="STRING" id="4155.A0A022RTR5"/>
<organism evidence="5 6">
    <name type="scientific">Erythranthe guttata</name>
    <name type="common">Yellow monkey flower</name>
    <name type="synonym">Mimulus guttatus</name>
    <dbReference type="NCBI Taxonomy" id="4155"/>
    <lineage>
        <taxon>Eukaryota</taxon>
        <taxon>Viridiplantae</taxon>
        <taxon>Streptophyta</taxon>
        <taxon>Embryophyta</taxon>
        <taxon>Tracheophyta</taxon>
        <taxon>Spermatophyta</taxon>
        <taxon>Magnoliopsida</taxon>
        <taxon>eudicotyledons</taxon>
        <taxon>Gunneridae</taxon>
        <taxon>Pentapetalae</taxon>
        <taxon>asterids</taxon>
        <taxon>lamiids</taxon>
        <taxon>Lamiales</taxon>
        <taxon>Phrymaceae</taxon>
        <taxon>Erythranthe</taxon>
    </lineage>
</organism>
<sequence>MKKRRGQRKRKDCNNNYNNSNRAIIERSVCESDNNLGSSSNVVSTPQKETSTNDNCGPIVRESYKDSCTIKREDSLIEIFKSVAQSEPAAVFRHRMDSQKRARYRRVIKQHMDIGTIKSRIVGQSIKSAKELFRDLLLLANNALVFYSRRTREYKSALSLRNIVMREYKLYCTGYYCHEATSAFIPCNPPVKPRTVRPRPCKDKALEKIKDDENALVAANEEGLRKQCDVDHSKVLNHDSLLKGKKGIKRPMKVKPELDNRPSKATSVKPRKRVRR</sequence>
<feature type="compositionally biased region" description="Polar residues" evidence="3">
    <location>
        <begin position="35"/>
        <end position="55"/>
    </location>
</feature>
<dbReference type="SMART" id="SM00297">
    <property type="entry name" value="BROMO"/>
    <property type="match status" value="1"/>
</dbReference>
<keyword evidence="6" id="KW-1185">Reference proteome</keyword>
<evidence type="ECO:0000256" key="2">
    <source>
        <dbReference type="PROSITE-ProRule" id="PRU00035"/>
    </source>
</evidence>
<feature type="region of interest" description="Disordered" evidence="3">
    <location>
        <begin position="35"/>
        <end position="57"/>
    </location>
</feature>
<protein>
    <recommendedName>
        <fullName evidence="4">Bromo domain-containing protein</fullName>
    </recommendedName>
</protein>
<reference evidence="5 6" key="1">
    <citation type="journal article" date="2013" name="Proc. Natl. Acad. Sci. U.S.A.">
        <title>Fine-scale variation in meiotic recombination in Mimulus inferred from population shotgun sequencing.</title>
        <authorList>
            <person name="Hellsten U."/>
            <person name="Wright K.M."/>
            <person name="Jenkins J."/>
            <person name="Shu S."/>
            <person name="Yuan Y."/>
            <person name="Wessler S.R."/>
            <person name="Schmutz J."/>
            <person name="Willis J.H."/>
            <person name="Rokhsar D.S."/>
        </authorList>
    </citation>
    <scope>NUCLEOTIDE SEQUENCE [LARGE SCALE GENOMIC DNA]</scope>
    <source>
        <strain evidence="6">cv. DUN x IM62</strain>
    </source>
</reference>
<keyword evidence="1 2" id="KW-0103">Bromodomain</keyword>
<dbReference type="SUPFAM" id="SSF47370">
    <property type="entry name" value="Bromodomain"/>
    <property type="match status" value="1"/>
</dbReference>
<dbReference type="AlphaFoldDB" id="A0A022RTR5"/>
<evidence type="ECO:0000259" key="4">
    <source>
        <dbReference type="PROSITE" id="PS50014"/>
    </source>
</evidence>
<evidence type="ECO:0000313" key="6">
    <source>
        <dbReference type="Proteomes" id="UP000030748"/>
    </source>
</evidence>
<dbReference type="Proteomes" id="UP000030748">
    <property type="component" value="Unassembled WGS sequence"/>
</dbReference>
<dbReference type="Gene3D" id="1.20.920.10">
    <property type="entry name" value="Bromodomain-like"/>
    <property type="match status" value="1"/>
</dbReference>